<organism evidence="2 3">
    <name type="scientific">Aureococcus anophagefferens</name>
    <name type="common">Harmful bloom alga</name>
    <dbReference type="NCBI Taxonomy" id="44056"/>
    <lineage>
        <taxon>Eukaryota</taxon>
        <taxon>Sar</taxon>
        <taxon>Stramenopiles</taxon>
        <taxon>Ochrophyta</taxon>
        <taxon>Pelagophyceae</taxon>
        <taxon>Pelagomonadales</taxon>
        <taxon>Pelagomonadaceae</taxon>
        <taxon>Aureococcus</taxon>
    </lineage>
</organism>
<reference evidence="2 3" key="1">
    <citation type="submission" date="2024-03" db="EMBL/GenBank/DDBJ databases">
        <title>Aureococcus anophagefferens CCMP1851 and Kratosvirus quantuckense: Draft genome of a second virus-susceptible host strain in the model system.</title>
        <authorList>
            <person name="Chase E."/>
            <person name="Truchon A.R."/>
            <person name="Schepens W."/>
            <person name="Wilhelm S.W."/>
        </authorList>
    </citation>
    <scope>NUCLEOTIDE SEQUENCE [LARGE SCALE GENOMIC DNA]</scope>
    <source>
        <strain evidence="2 3">CCMP1851</strain>
    </source>
</reference>
<keyword evidence="3" id="KW-1185">Reference proteome</keyword>
<dbReference type="SUPFAM" id="SSF55347">
    <property type="entry name" value="Glyceraldehyde-3-phosphate dehydrogenase-like, C-terminal domain"/>
    <property type="match status" value="1"/>
</dbReference>
<evidence type="ECO:0000313" key="2">
    <source>
        <dbReference type="EMBL" id="KAK7254377.1"/>
    </source>
</evidence>
<feature type="domain" description="Gfo/Idh/MocA-like oxidoreductase N-terminal" evidence="1">
    <location>
        <begin position="36"/>
        <end position="154"/>
    </location>
</feature>
<name>A0ABR1GEV7_AURAN</name>
<protein>
    <submittedName>
        <fullName evidence="2">D-xylose 1-dehydrogenase</fullName>
    </submittedName>
</protein>
<dbReference type="PANTHER" id="PTHR46368">
    <property type="match status" value="1"/>
</dbReference>
<dbReference type="Pfam" id="PF01408">
    <property type="entry name" value="GFO_IDH_MocA"/>
    <property type="match status" value="1"/>
</dbReference>
<dbReference type="Gene3D" id="3.30.360.10">
    <property type="entry name" value="Dihydrodipicolinate Reductase, domain 2"/>
    <property type="match status" value="1"/>
</dbReference>
<sequence>MPITQEEADELVRAARAANASRQLNGMADFVSPLVVRVGIVGAASIAKKNARAIRRSERCSLVAVASRSLAKAEAWVAELGFGASCRCVEGYEHLLAAADVDAVYVPLPTSLHLDFVVKTAAAGKHVLVEKPVGRTAAEVRAMVDACRAAGVALLDGTMFVHHARFEQMDRLFADEQFWAPTRVSSAFTFWGDEAARARVGWYCIRYGLAAFRHERPTAARAVARADREGVPTDMDVEVHFGEDGRRVLTFHCSFRHHLRQWVEACSATGRRVTCDDFVIPRREERCEYRIEEIPDEQMSEYDTIVRGCVTDVPVLNCCQEVRMWDAFAALVAQGKNRTDHYDRAMLLAHAIMDAAMASARSGGSVVAIPAATLRYAMRPAA</sequence>
<proteinExistence type="predicted"/>
<dbReference type="Proteomes" id="UP001363151">
    <property type="component" value="Unassembled WGS sequence"/>
</dbReference>
<dbReference type="InterPro" id="IPR000683">
    <property type="entry name" value="Gfo/Idh/MocA-like_OxRdtase_N"/>
</dbReference>
<accession>A0ABR1GEV7</accession>
<dbReference type="EMBL" id="JBBJCI010000031">
    <property type="protein sequence ID" value="KAK7254377.1"/>
    <property type="molecule type" value="Genomic_DNA"/>
</dbReference>
<comment type="caution">
    <text evidence="2">The sequence shown here is derived from an EMBL/GenBank/DDBJ whole genome shotgun (WGS) entry which is preliminary data.</text>
</comment>
<dbReference type="InterPro" id="IPR036291">
    <property type="entry name" value="NAD(P)-bd_dom_sf"/>
</dbReference>
<gene>
    <name evidence="2" type="ORF">SO694_00009546</name>
</gene>
<dbReference type="SUPFAM" id="SSF51735">
    <property type="entry name" value="NAD(P)-binding Rossmann-fold domains"/>
    <property type="match status" value="1"/>
</dbReference>
<evidence type="ECO:0000259" key="1">
    <source>
        <dbReference type="Pfam" id="PF01408"/>
    </source>
</evidence>
<evidence type="ECO:0000313" key="3">
    <source>
        <dbReference type="Proteomes" id="UP001363151"/>
    </source>
</evidence>
<dbReference type="Gene3D" id="3.40.50.720">
    <property type="entry name" value="NAD(P)-binding Rossmann-like Domain"/>
    <property type="match status" value="1"/>
</dbReference>
<dbReference type="PANTHER" id="PTHR46368:SF4">
    <property type="entry name" value="OS10G0403700 PROTEIN"/>
    <property type="match status" value="1"/>
</dbReference>